<organism evidence="2">
    <name type="scientific">Anopheles braziliensis</name>
    <dbReference type="NCBI Taxonomy" id="58242"/>
    <lineage>
        <taxon>Eukaryota</taxon>
        <taxon>Metazoa</taxon>
        <taxon>Ecdysozoa</taxon>
        <taxon>Arthropoda</taxon>
        <taxon>Hexapoda</taxon>
        <taxon>Insecta</taxon>
        <taxon>Pterygota</taxon>
        <taxon>Neoptera</taxon>
        <taxon>Endopterygota</taxon>
        <taxon>Diptera</taxon>
        <taxon>Nematocera</taxon>
        <taxon>Culicoidea</taxon>
        <taxon>Culicidae</taxon>
        <taxon>Anophelinae</taxon>
        <taxon>Anopheles</taxon>
    </lineage>
</organism>
<proteinExistence type="predicted"/>
<evidence type="ECO:0000256" key="1">
    <source>
        <dbReference type="SAM" id="Phobius"/>
    </source>
</evidence>
<dbReference type="AlphaFoldDB" id="A0A2M3ZNR8"/>
<accession>A0A2M3ZNR8</accession>
<reference evidence="2" key="1">
    <citation type="submission" date="2018-01" db="EMBL/GenBank/DDBJ databases">
        <title>An insight into the sialome of Amazonian anophelines.</title>
        <authorList>
            <person name="Ribeiro J.M."/>
            <person name="Scarpassa V."/>
            <person name="Calvo E."/>
        </authorList>
    </citation>
    <scope>NUCLEOTIDE SEQUENCE</scope>
    <source>
        <tissue evidence="2">Salivary glands</tissue>
    </source>
</reference>
<protein>
    <submittedName>
        <fullName evidence="2">Putative secreted peptide</fullName>
    </submittedName>
</protein>
<keyword evidence="1" id="KW-1133">Transmembrane helix</keyword>
<evidence type="ECO:0000313" key="2">
    <source>
        <dbReference type="EMBL" id="MBW30145.1"/>
    </source>
</evidence>
<sequence length="119" mass="13210">MAKCSAEGMVFVGCWWGGVRFAIFVFFWFINAYEIDLSFSVVPHALPLPIPIPACRVLINSVCSITPDLALVLSFSIRRTDNDICALSLNVCLYVLFSVNIHISIGGWVAWIGRWGITV</sequence>
<keyword evidence="1" id="KW-0812">Transmembrane</keyword>
<dbReference type="EMBL" id="GGFM01009394">
    <property type="protein sequence ID" value="MBW30145.1"/>
    <property type="molecule type" value="Transcribed_RNA"/>
</dbReference>
<feature type="transmembrane region" description="Helical" evidence="1">
    <location>
        <begin position="50"/>
        <end position="75"/>
    </location>
</feature>
<feature type="transmembrane region" description="Helical" evidence="1">
    <location>
        <begin position="87"/>
        <end position="111"/>
    </location>
</feature>
<feature type="transmembrane region" description="Helical" evidence="1">
    <location>
        <begin position="9"/>
        <end position="30"/>
    </location>
</feature>
<keyword evidence="1" id="KW-0472">Membrane</keyword>
<name>A0A2M3ZNR8_9DIPT</name>